<name>A0A7H8QPL9_TALRU</name>
<dbReference type="GO" id="GO:0016226">
    <property type="term" value="P:iron-sulfur cluster assembly"/>
    <property type="evidence" value="ECO:0007669"/>
    <property type="project" value="InterPro"/>
</dbReference>
<dbReference type="InterPro" id="IPR012132">
    <property type="entry name" value="GMC_OxRdtase"/>
</dbReference>
<dbReference type="OrthoDB" id="1925777at2759"/>
<dbReference type="Gene3D" id="3.30.560.10">
    <property type="entry name" value="Glucose Oxidase, domain 3"/>
    <property type="match status" value="1"/>
</dbReference>
<keyword evidence="3" id="KW-0732">Signal</keyword>
<evidence type="ECO:0000256" key="2">
    <source>
        <dbReference type="RuleBase" id="RU003968"/>
    </source>
</evidence>
<dbReference type="GO" id="GO:0016614">
    <property type="term" value="F:oxidoreductase activity, acting on CH-OH group of donors"/>
    <property type="evidence" value="ECO:0007669"/>
    <property type="project" value="InterPro"/>
</dbReference>
<dbReference type="RefSeq" id="XP_035341272.1">
    <property type="nucleotide sequence ID" value="XM_035485379.1"/>
</dbReference>
<proteinExistence type="inferred from homology"/>
<keyword evidence="2" id="KW-0274">FAD</keyword>
<dbReference type="PROSITE" id="PS00624">
    <property type="entry name" value="GMC_OXRED_2"/>
    <property type="match status" value="1"/>
</dbReference>
<dbReference type="PANTHER" id="PTHR11552">
    <property type="entry name" value="GLUCOSE-METHANOL-CHOLINE GMC OXIDOREDUCTASE"/>
    <property type="match status" value="1"/>
</dbReference>
<dbReference type="SUPFAM" id="SSF82649">
    <property type="entry name" value="SufE/NifU"/>
    <property type="match status" value="1"/>
</dbReference>
<feature type="domain" description="Glucose-methanol-choline oxidoreductase N-terminal" evidence="5">
    <location>
        <begin position="287"/>
        <end position="301"/>
    </location>
</feature>
<evidence type="ECO:0000256" key="1">
    <source>
        <dbReference type="ARBA" id="ARBA00010790"/>
    </source>
</evidence>
<dbReference type="InterPro" id="IPR000172">
    <property type="entry name" value="GMC_OxRdtase_N"/>
</dbReference>
<accession>A0A7H8QPL9</accession>
<dbReference type="PANTHER" id="PTHR11552:SF115">
    <property type="entry name" value="DEHYDROGENASE XPTC-RELATED"/>
    <property type="match status" value="1"/>
</dbReference>
<dbReference type="Gene3D" id="3.90.1010.10">
    <property type="match status" value="1"/>
</dbReference>
<comment type="similarity">
    <text evidence="1 2">Belongs to the GMC oxidoreductase family.</text>
</comment>
<organism evidence="6 7">
    <name type="scientific">Talaromyces rugulosus</name>
    <name type="common">Penicillium rugulosum</name>
    <dbReference type="NCBI Taxonomy" id="121627"/>
    <lineage>
        <taxon>Eukaryota</taxon>
        <taxon>Fungi</taxon>
        <taxon>Dikarya</taxon>
        <taxon>Ascomycota</taxon>
        <taxon>Pezizomycotina</taxon>
        <taxon>Eurotiomycetes</taxon>
        <taxon>Eurotiomycetidae</taxon>
        <taxon>Eurotiales</taxon>
        <taxon>Trichocomaceae</taxon>
        <taxon>Talaromyces</taxon>
        <taxon>Talaromyces sect. Islandici</taxon>
    </lineage>
</organism>
<dbReference type="CDD" id="cd06664">
    <property type="entry name" value="IscU_like"/>
    <property type="match status" value="1"/>
</dbReference>
<keyword evidence="7" id="KW-1185">Reference proteome</keyword>
<dbReference type="GO" id="GO:0044550">
    <property type="term" value="P:secondary metabolite biosynthetic process"/>
    <property type="evidence" value="ECO:0007669"/>
    <property type="project" value="TreeGrafter"/>
</dbReference>
<dbReference type="PROSITE" id="PS00623">
    <property type="entry name" value="GMC_OXRED_1"/>
    <property type="match status" value="1"/>
</dbReference>
<evidence type="ECO:0000313" key="6">
    <source>
        <dbReference type="EMBL" id="QKX55093.1"/>
    </source>
</evidence>
<dbReference type="InterPro" id="IPR007867">
    <property type="entry name" value="GMC_OxRtase_C"/>
</dbReference>
<dbReference type="Proteomes" id="UP000509510">
    <property type="component" value="Chromosome I"/>
</dbReference>
<evidence type="ECO:0000259" key="4">
    <source>
        <dbReference type="PROSITE" id="PS00623"/>
    </source>
</evidence>
<reference evidence="7" key="1">
    <citation type="submission" date="2020-06" db="EMBL/GenBank/DDBJ databases">
        <title>A chromosome-scale genome assembly of Talaromyces rugulosus W13939.</title>
        <authorList>
            <person name="Wang B."/>
            <person name="Guo L."/>
            <person name="Ye K."/>
            <person name="Wang L."/>
        </authorList>
    </citation>
    <scope>NUCLEOTIDE SEQUENCE [LARGE SCALE GENOMIC DNA]</scope>
    <source>
        <strain evidence="7">W13939</strain>
    </source>
</reference>
<dbReference type="Pfam" id="PF05199">
    <property type="entry name" value="GMC_oxred_C"/>
    <property type="match status" value="1"/>
</dbReference>
<dbReference type="AlphaFoldDB" id="A0A7H8QPL9"/>
<evidence type="ECO:0000256" key="3">
    <source>
        <dbReference type="SAM" id="SignalP"/>
    </source>
</evidence>
<dbReference type="InterPro" id="IPR036188">
    <property type="entry name" value="FAD/NAD-bd_sf"/>
</dbReference>
<dbReference type="KEGG" id="trg:TRUGW13939_02185"/>
<protein>
    <recommendedName>
        <fullName evidence="4 5">Glucose-methanol-choline oxidoreductase N-terminal domain-containing protein</fullName>
    </recommendedName>
</protein>
<sequence>MAVFRYLVGLSATILAWNGVAATCEANGNSYDFVVVGGGTAGLAVASRLSEALTSNCILVLEAGPEAPDEEKINVPGMKGSTIGTVYDWNFTTTAQPSVANRSIAQTRGKVLGGSSALNLMSWDRASSVEYDVWEQLGNPGWNWTTMISAMLKAENFHKSPYYGDSGVGFGGPVDTMINDYVPEQQYSFIPTLENLGVAENNISLGGNAIGTMFQPSNIRFADRKRSYSAYNPGYPSIAGSNLEIRTGVTVAKVNFDSSKKTLVATGVTLDDGSVVNATKEVILSAGTIQSPGLLEVSGIGNKTVLSDAKIPQLVNLPGVGENFQDHLRVEASYRLKPDFTSFDILKFNTTYAAEQLALYEDGKRSIYDYTGSGYAFVSLAQATGDDFSSLYSIAEKDAAKPLTSSPFEPVRSKILLDYLKKETKVPHIEVVFSDGYTGVKGYPSSSSPLYGSYFFTLLCAMEHPFSSGSVHVTSPNVSVAPTINPNYLAQEFDVQQLIATAKYARKVASTSPLHDIWVDEYEPGVDVVANGTGSAVDAQWREYVQNSALTLYHPVGTCAMLPQDLHGVVDPKLVVYGTENLRVIDASVIPILISAHIQTAVYGIAEKGAAIIVEKWLGSLDRKSADVGSGLVGAPACGDVIRLDIQVDEKTGKITKSAFKTFGCGSAIASSSYLTTLLAGKTLEEAGNIQNTQIANELCLPPVKLHCSLLAEDAIKAAIKNYESKRPAAAATNLADTSKAFKETAAQI</sequence>
<dbReference type="Gene3D" id="3.50.50.60">
    <property type="entry name" value="FAD/NAD(P)-binding domain"/>
    <property type="match status" value="1"/>
</dbReference>
<dbReference type="GO" id="GO:0050660">
    <property type="term" value="F:flavin adenine dinucleotide binding"/>
    <property type="evidence" value="ECO:0007669"/>
    <property type="project" value="InterPro"/>
</dbReference>
<dbReference type="SUPFAM" id="SSF51905">
    <property type="entry name" value="FAD/NAD(P)-binding domain"/>
    <property type="match status" value="1"/>
</dbReference>
<dbReference type="Pfam" id="PF01592">
    <property type="entry name" value="NifU_N"/>
    <property type="match status" value="1"/>
</dbReference>
<evidence type="ECO:0000313" key="7">
    <source>
        <dbReference type="Proteomes" id="UP000509510"/>
    </source>
</evidence>
<dbReference type="GeneID" id="55989694"/>
<dbReference type="GO" id="GO:0005506">
    <property type="term" value="F:iron ion binding"/>
    <property type="evidence" value="ECO:0007669"/>
    <property type="project" value="InterPro"/>
</dbReference>
<gene>
    <name evidence="6" type="ORF">TRUGW13939_02185</name>
</gene>
<evidence type="ECO:0000259" key="5">
    <source>
        <dbReference type="PROSITE" id="PS00624"/>
    </source>
</evidence>
<dbReference type="FunFam" id="3.90.1010.10:FF:000013">
    <property type="entry name" value="Iron-sulfur cluster assembly enzyme ISCU, mitochondrial"/>
    <property type="match status" value="1"/>
</dbReference>
<keyword evidence="2" id="KW-0285">Flavoprotein</keyword>
<feature type="chain" id="PRO_5028914740" description="Glucose-methanol-choline oxidoreductase N-terminal domain-containing protein" evidence="3">
    <location>
        <begin position="23"/>
        <end position="749"/>
    </location>
</feature>
<feature type="domain" description="Glucose-methanol-choline oxidoreductase N-terminal" evidence="4">
    <location>
        <begin position="109"/>
        <end position="132"/>
    </location>
</feature>
<dbReference type="SUPFAM" id="SSF54373">
    <property type="entry name" value="FAD-linked reductases, C-terminal domain"/>
    <property type="match status" value="1"/>
</dbReference>
<dbReference type="InterPro" id="IPR002871">
    <property type="entry name" value="NIF_FeS_clus_asmbl_NifU_N"/>
</dbReference>
<dbReference type="EMBL" id="CP055898">
    <property type="protein sequence ID" value="QKX55093.1"/>
    <property type="molecule type" value="Genomic_DNA"/>
</dbReference>
<feature type="signal peptide" evidence="3">
    <location>
        <begin position="1"/>
        <end position="22"/>
    </location>
</feature>
<dbReference type="GO" id="GO:0051536">
    <property type="term" value="F:iron-sulfur cluster binding"/>
    <property type="evidence" value="ECO:0007669"/>
    <property type="project" value="InterPro"/>
</dbReference>
<dbReference type="Pfam" id="PF00732">
    <property type="entry name" value="GMC_oxred_N"/>
    <property type="match status" value="1"/>
</dbReference>